<comment type="caution">
    <text evidence="1">The sequence shown here is derived from an EMBL/GenBank/DDBJ whole genome shotgun (WGS) entry which is preliminary data.</text>
</comment>
<reference evidence="1" key="1">
    <citation type="journal article" date="2014" name="Front. Microbiol.">
        <title>High frequency of phylogenetically diverse reductive dehalogenase-homologous genes in deep subseafloor sedimentary metagenomes.</title>
        <authorList>
            <person name="Kawai M."/>
            <person name="Futagami T."/>
            <person name="Toyoda A."/>
            <person name="Takaki Y."/>
            <person name="Nishi S."/>
            <person name="Hori S."/>
            <person name="Arai W."/>
            <person name="Tsubouchi T."/>
            <person name="Morono Y."/>
            <person name="Uchiyama I."/>
            <person name="Ito T."/>
            <person name="Fujiyama A."/>
            <person name="Inagaki F."/>
            <person name="Takami H."/>
        </authorList>
    </citation>
    <scope>NUCLEOTIDE SEQUENCE</scope>
    <source>
        <strain evidence="1">Expedition CK06-06</strain>
    </source>
</reference>
<proteinExistence type="predicted"/>
<protein>
    <submittedName>
        <fullName evidence="1">Uncharacterized protein</fullName>
    </submittedName>
</protein>
<dbReference type="AlphaFoldDB" id="X0SD11"/>
<gene>
    <name evidence="1" type="ORF">S01H1_05475</name>
</gene>
<evidence type="ECO:0000313" key="1">
    <source>
        <dbReference type="EMBL" id="GAF73812.1"/>
    </source>
</evidence>
<dbReference type="EMBL" id="BARS01002853">
    <property type="protein sequence ID" value="GAF73812.1"/>
    <property type="molecule type" value="Genomic_DNA"/>
</dbReference>
<sequence length="71" mass="8012">MLIPKPLYSVVEWEYGSEKGSLHIDGITDIQRAKRICLWYVAEKYKVDHRKIKIKSVFCAGESEAAVVGAS</sequence>
<name>X0SD11_9ZZZZ</name>
<organism evidence="1">
    <name type="scientific">marine sediment metagenome</name>
    <dbReference type="NCBI Taxonomy" id="412755"/>
    <lineage>
        <taxon>unclassified sequences</taxon>
        <taxon>metagenomes</taxon>
        <taxon>ecological metagenomes</taxon>
    </lineage>
</organism>
<accession>X0SD11</accession>